<accession>A0A8H4N1U3</accession>
<keyword evidence="2" id="KW-1133">Transmembrane helix</keyword>
<feature type="domain" description="Acyltransferase 3" evidence="3">
    <location>
        <begin position="27"/>
        <end position="375"/>
    </location>
</feature>
<organism evidence="4 5">
    <name type="scientific">Botryosphaeria dothidea</name>
    <dbReference type="NCBI Taxonomy" id="55169"/>
    <lineage>
        <taxon>Eukaryota</taxon>
        <taxon>Fungi</taxon>
        <taxon>Dikarya</taxon>
        <taxon>Ascomycota</taxon>
        <taxon>Pezizomycotina</taxon>
        <taxon>Dothideomycetes</taxon>
        <taxon>Dothideomycetes incertae sedis</taxon>
        <taxon>Botryosphaeriales</taxon>
        <taxon>Botryosphaeriaceae</taxon>
        <taxon>Botryosphaeria</taxon>
    </lineage>
</organism>
<dbReference type="Pfam" id="PF01757">
    <property type="entry name" value="Acyl_transf_3"/>
    <property type="match status" value="1"/>
</dbReference>
<evidence type="ECO:0000256" key="1">
    <source>
        <dbReference type="SAM" id="MobiDB-lite"/>
    </source>
</evidence>
<protein>
    <submittedName>
        <fullName evidence="4">Acyltransferase-like protein</fullName>
    </submittedName>
</protein>
<evidence type="ECO:0000313" key="5">
    <source>
        <dbReference type="Proteomes" id="UP000572817"/>
    </source>
</evidence>
<feature type="region of interest" description="Disordered" evidence="1">
    <location>
        <begin position="1"/>
        <end position="22"/>
    </location>
</feature>
<dbReference type="PANTHER" id="PTHR23028:SF134">
    <property type="entry name" value="PUTATIVE (AFU_ORTHOLOGUE AFUA_4G08520)-RELATED"/>
    <property type="match status" value="1"/>
</dbReference>
<feature type="transmembrane region" description="Helical" evidence="2">
    <location>
        <begin position="123"/>
        <end position="145"/>
    </location>
</feature>
<sequence>MEKSLLLPVSKTPEFSKPSARPSPTGWLNGLRGVASVIVALNHYLYGEFSSPWQGFGSSPENHYLHQLPFLRVIWCGHAMPPIFFVISGYCACHSAIRLRDSQGLSAMVSSLSRSAFRRGLRLYLPVFFMAILAQVLFFCGLYNWRWAEVSLQPWHAPGTHLKYLATYLLDITNPVYPTDNGGLNLQFWVIPVEYAGSLTTYVTVLALAGTKRHLRPALLAALILPFIYRGNCHTYTFLSGLLIAELNLLRSTTAAGNPSRWLRLPRRANTALFLLAWYLVGVPNNYAETPGFAVLARIEPSRWAGFAEHNWRAIAAVLLVYSMSNDARLQVLPNARVPQYLSTISWEIYLSHMMLYRLWRNPIVDFVMSWFEYASEGGFRCGFVVSAVIMATIVHWAAETLKVVNGRLVGIAKRIEAWAQDAIGES</sequence>
<dbReference type="GO" id="GO:0016747">
    <property type="term" value="F:acyltransferase activity, transferring groups other than amino-acyl groups"/>
    <property type="evidence" value="ECO:0007669"/>
    <property type="project" value="InterPro"/>
</dbReference>
<name>A0A8H4N1U3_9PEZI</name>
<keyword evidence="2" id="KW-0472">Membrane</keyword>
<dbReference type="InterPro" id="IPR002656">
    <property type="entry name" value="Acyl_transf_3_dom"/>
</dbReference>
<feature type="transmembrane region" description="Helical" evidence="2">
    <location>
        <begin position="186"/>
        <end position="209"/>
    </location>
</feature>
<dbReference type="InterPro" id="IPR050879">
    <property type="entry name" value="Acyltransferase_3"/>
</dbReference>
<dbReference type="Proteomes" id="UP000572817">
    <property type="component" value="Unassembled WGS sequence"/>
</dbReference>
<proteinExistence type="predicted"/>
<dbReference type="OrthoDB" id="5819582at2759"/>
<dbReference type="PANTHER" id="PTHR23028">
    <property type="entry name" value="ACETYLTRANSFERASE"/>
    <property type="match status" value="1"/>
</dbReference>
<evidence type="ECO:0000256" key="2">
    <source>
        <dbReference type="SAM" id="Phobius"/>
    </source>
</evidence>
<comment type="caution">
    <text evidence="4">The sequence shown here is derived from an EMBL/GenBank/DDBJ whole genome shotgun (WGS) entry which is preliminary data.</text>
</comment>
<reference evidence="4" key="1">
    <citation type="submission" date="2020-04" db="EMBL/GenBank/DDBJ databases">
        <title>Genome Assembly and Annotation of Botryosphaeria dothidea sdau 11-99, a Latent Pathogen of Apple Fruit Ring Rot in China.</title>
        <authorList>
            <person name="Yu C."/>
            <person name="Diao Y."/>
            <person name="Lu Q."/>
            <person name="Zhao J."/>
            <person name="Cui S."/>
            <person name="Peng C."/>
            <person name="He B."/>
            <person name="Liu H."/>
        </authorList>
    </citation>
    <scope>NUCLEOTIDE SEQUENCE [LARGE SCALE GENOMIC DNA]</scope>
    <source>
        <strain evidence="4">Sdau11-99</strain>
    </source>
</reference>
<keyword evidence="2" id="KW-0812">Transmembrane</keyword>
<keyword evidence="5" id="KW-1185">Reference proteome</keyword>
<evidence type="ECO:0000313" key="4">
    <source>
        <dbReference type="EMBL" id="KAF4304003.1"/>
    </source>
</evidence>
<gene>
    <name evidence="4" type="ORF">GTA08_BOTSDO07959</name>
</gene>
<evidence type="ECO:0000259" key="3">
    <source>
        <dbReference type="Pfam" id="PF01757"/>
    </source>
</evidence>
<dbReference type="AlphaFoldDB" id="A0A8H4N1U3"/>
<dbReference type="EMBL" id="WWBZ02000051">
    <property type="protein sequence ID" value="KAF4304003.1"/>
    <property type="molecule type" value="Genomic_DNA"/>
</dbReference>